<name>F0VDF7_NEOCL</name>
<feature type="region of interest" description="Disordered" evidence="1">
    <location>
        <begin position="354"/>
        <end position="386"/>
    </location>
</feature>
<feature type="region of interest" description="Disordered" evidence="1">
    <location>
        <begin position="278"/>
        <end position="310"/>
    </location>
</feature>
<evidence type="ECO:0000313" key="3">
    <source>
        <dbReference type="EMBL" id="CEL65705.1"/>
    </source>
</evidence>
<reference evidence="4" key="3">
    <citation type="journal article" date="2012" name="PLoS Pathog.">
        <title>Comparative genomics of the apicomplexan parasites Toxoplasma gondii and Neospora caninum: Coccidia differing in host range and transmission strategy.</title>
        <authorList>
            <person name="Reid A.J."/>
            <person name="Vermont S.J."/>
            <person name="Cotton J.A."/>
            <person name="Harris D."/>
            <person name="Hill-Cawthorne G.A."/>
            <person name="Konen-Waisman S."/>
            <person name="Latham S.M."/>
            <person name="Mourier T."/>
            <person name="Norton R."/>
            <person name="Quail M.A."/>
            <person name="Sanders M."/>
            <person name="Shanmugam D."/>
            <person name="Sohal A."/>
            <person name="Wasmuth J.D."/>
            <person name="Brunk B."/>
            <person name="Grigg M.E."/>
            <person name="Howard J.C."/>
            <person name="Parkinson J."/>
            <person name="Roos D.S."/>
            <person name="Trees A.J."/>
            <person name="Berriman M."/>
            <person name="Pain A."/>
            <person name="Wastling J.M."/>
        </authorList>
    </citation>
    <scope>NUCLEOTIDE SEQUENCE [LARGE SCALE GENOMIC DNA]</scope>
    <source>
        <strain evidence="4">Liverpool</strain>
    </source>
</reference>
<sequence length="706" mass="74027">MPAALSVDNAVVMASGPSPSNTPRACSSTGRPTAPAQAGKATFPTGSLETVDHHDDAAMELSLPSLESSPGVGMLVKVGSHLRTRPSLPQTRRPETSAVLRASFSSLSETSSSRASADDEAAGSEATTAVGSSAPSPVSRQETGDKAGTAFFHQTFASVADACRGTECGETGAAALSPDLTPHAEALGREEIDREGHPSAGALLLPIPTRRCAFEERDRDTGGSASDSGEFLVRLTHSRRGSEREEAALHPQLAKRVSFGSPLSVEVHQYSYADGCRSSGGSAMSGSSQDSSQSSLSSLSPSPPSSQFLLSLATPDASHSETFRGQHLISSCGLDLYSSSPPCFLPGRGTLDSVRSDSGASSSLHVGGDLSDSESTSGCMTRRHKDLSQSGRCLSAPFRFFVGGAEASDANQKPPLYPPSMCMQSPAEQRVKSPCISRCQHSPEPRSLEDSLMPSASAGSPPSFSRPRIPALFSPLSRPTRCPLSPRSGPQQSSPRKKAAPAAPPCERESPCGAQGPRDGLALSSALPQSKTEMRKPKTSPVEACADARKKKKETRPVTLSPVASVRTRERDKSLPLDAHEGAVERVRASFVSPFRDASCERREKAVESIPQRHDAESSYSASVSSHLASLLTTAPLSPSAPIRAYSAVSSRQQPKEEQEEQATEAVDAISNLAQLTGPSCSLCISDSFASARSPHRPEQAPSFPS</sequence>
<dbReference type="eggNOG" id="ENOG502R0BV">
    <property type="taxonomic scope" value="Eukaryota"/>
</dbReference>
<dbReference type="VEuPathDB" id="ToxoDB:NCLIV_015420"/>
<dbReference type="OrthoDB" id="332516at2759"/>
<dbReference type="Proteomes" id="UP000007494">
    <property type="component" value="Chromosome VI"/>
</dbReference>
<evidence type="ECO:0000256" key="1">
    <source>
        <dbReference type="SAM" id="MobiDB-lite"/>
    </source>
</evidence>
<feature type="compositionally biased region" description="Basic and acidic residues" evidence="1">
    <location>
        <begin position="567"/>
        <end position="577"/>
    </location>
</feature>
<dbReference type="EMBL" id="LN714480">
    <property type="protein sequence ID" value="CEL65705.1"/>
    <property type="molecule type" value="Genomic_DNA"/>
</dbReference>
<feature type="compositionally biased region" description="Polar residues" evidence="1">
    <location>
        <begin position="17"/>
        <end position="31"/>
    </location>
</feature>
<feature type="region of interest" description="Disordered" evidence="1">
    <location>
        <begin position="1"/>
        <end position="56"/>
    </location>
</feature>
<feature type="compositionally biased region" description="Polar residues" evidence="1">
    <location>
        <begin position="130"/>
        <end position="141"/>
    </location>
</feature>
<evidence type="ECO:0000313" key="2">
    <source>
        <dbReference type="EMBL" id="CBZ51750.1"/>
    </source>
</evidence>
<dbReference type="EMBL" id="FR823387">
    <property type="protein sequence ID" value="CBZ51750.1"/>
    <property type="molecule type" value="Genomic_DNA"/>
</dbReference>
<feature type="compositionally biased region" description="Low complexity" evidence="1">
    <location>
        <begin position="483"/>
        <end position="494"/>
    </location>
</feature>
<dbReference type="OMA" id="GCMTRRH"/>
<feature type="region of interest" description="Disordered" evidence="1">
    <location>
        <begin position="645"/>
        <end position="667"/>
    </location>
</feature>
<dbReference type="AlphaFoldDB" id="F0VDF7"/>
<reference evidence="3" key="4">
    <citation type="journal article" date="2015" name="PLoS ONE">
        <title>Comprehensive Evaluation of Toxoplasma gondii VEG and Neospora caninum LIV Genomes with Tachyzoite Stage Transcriptome and Proteome Defines Novel Transcript Features.</title>
        <authorList>
            <person name="Ramaprasad A."/>
            <person name="Mourier T."/>
            <person name="Naeem R."/>
            <person name="Malas T.B."/>
            <person name="Moussa E."/>
            <person name="Panigrahi A."/>
            <person name="Vermont S.J."/>
            <person name="Otto T.D."/>
            <person name="Wastling J."/>
            <person name="Pain A."/>
        </authorList>
    </citation>
    <scope>NUCLEOTIDE SEQUENCE</scope>
    <source>
        <strain evidence="3">Liverpool</strain>
    </source>
</reference>
<reference evidence="2" key="1">
    <citation type="submission" date="2011-02" db="EMBL/GenBank/DDBJ databases">
        <authorList>
            <person name="Aslett M."/>
        </authorList>
    </citation>
    <scope>NUCLEOTIDE SEQUENCE</scope>
    <source>
        <strain evidence="2">Liverpool</strain>
    </source>
</reference>
<protein>
    <submittedName>
        <fullName evidence="2">Uncharacterized protein</fullName>
    </submittedName>
</protein>
<accession>F0VDF7</accession>
<dbReference type="GeneID" id="13444301"/>
<evidence type="ECO:0000313" key="4">
    <source>
        <dbReference type="Proteomes" id="UP000007494"/>
    </source>
</evidence>
<feature type="compositionally biased region" description="Low complexity" evidence="1">
    <location>
        <begin position="279"/>
        <end position="310"/>
    </location>
</feature>
<gene>
    <name evidence="3" type="ORF">BN1204_015420</name>
    <name evidence="2" type="ORF">NCLIV_015420</name>
</gene>
<dbReference type="RefSeq" id="XP_003881783.1">
    <property type="nucleotide sequence ID" value="XM_003881734.1"/>
</dbReference>
<organism evidence="2 4">
    <name type="scientific">Neospora caninum (strain Liverpool)</name>
    <dbReference type="NCBI Taxonomy" id="572307"/>
    <lineage>
        <taxon>Eukaryota</taxon>
        <taxon>Sar</taxon>
        <taxon>Alveolata</taxon>
        <taxon>Apicomplexa</taxon>
        <taxon>Conoidasida</taxon>
        <taxon>Coccidia</taxon>
        <taxon>Eucoccidiorida</taxon>
        <taxon>Eimeriorina</taxon>
        <taxon>Sarcocystidae</taxon>
        <taxon>Neospora</taxon>
    </lineage>
</organism>
<keyword evidence="4" id="KW-1185">Reference proteome</keyword>
<dbReference type="InParanoid" id="F0VDF7"/>
<proteinExistence type="predicted"/>
<feature type="compositionally biased region" description="Low complexity" evidence="1">
    <location>
        <begin position="454"/>
        <end position="468"/>
    </location>
</feature>
<reference evidence="2" key="2">
    <citation type="submission" date="2011-03" db="EMBL/GenBank/DDBJ databases">
        <title>Comparative genomics and transcriptomics of Neospora caninum and Toxoplasma gondii.</title>
        <authorList>
            <person name="Reid A.J."/>
            <person name="Sohal A."/>
            <person name="Harris D."/>
            <person name="Quail M."/>
            <person name="Sanders M."/>
            <person name="Berriman M."/>
            <person name="Wastling J.M."/>
            <person name="Pain A."/>
        </authorList>
    </citation>
    <scope>NUCLEOTIDE SEQUENCE</scope>
    <source>
        <strain evidence="2">Liverpool</strain>
    </source>
</reference>
<feature type="region of interest" description="Disordered" evidence="1">
    <location>
        <begin position="103"/>
        <end position="144"/>
    </location>
</feature>
<feature type="region of interest" description="Disordered" evidence="1">
    <location>
        <begin position="433"/>
        <end position="577"/>
    </location>
</feature>
<feature type="compositionally biased region" description="Low complexity" evidence="1">
    <location>
        <begin position="103"/>
        <end position="115"/>
    </location>
</feature>